<dbReference type="InterPro" id="IPR011011">
    <property type="entry name" value="Znf_FYVE_PHD"/>
</dbReference>
<evidence type="ECO:0000313" key="4">
    <source>
        <dbReference type="EMBL" id="CAK1604112.1"/>
    </source>
</evidence>
<accession>A0AAV1MCC7</accession>
<dbReference type="Pfam" id="PF25298">
    <property type="entry name" value="Baculo_FP_2nd"/>
    <property type="match status" value="1"/>
</dbReference>
<dbReference type="SUPFAM" id="SSF57903">
    <property type="entry name" value="FYVE/PHD zinc finger"/>
    <property type="match status" value="1"/>
</dbReference>
<protein>
    <recommendedName>
        <fullName evidence="2">FP protein C-terminal domain-containing protein</fullName>
    </recommendedName>
</protein>
<dbReference type="EMBL" id="CAVLGL010000002">
    <property type="protein sequence ID" value="CAK1579710.1"/>
    <property type="molecule type" value="Genomic_DNA"/>
</dbReference>
<dbReference type="AlphaFoldDB" id="A0AAV1MCC7"/>
<dbReference type="InterPro" id="IPR057251">
    <property type="entry name" value="FP_C"/>
</dbReference>
<dbReference type="EMBL" id="CAVLGL010000159">
    <property type="protein sequence ID" value="CAK1604112.1"/>
    <property type="molecule type" value="Genomic_DNA"/>
</dbReference>
<dbReference type="InterPro" id="IPR013083">
    <property type="entry name" value="Znf_RING/FYVE/PHD"/>
</dbReference>
<dbReference type="Gene3D" id="3.30.40.10">
    <property type="entry name" value="Zinc/RING finger domain, C3HC4 (zinc finger)"/>
    <property type="match status" value="1"/>
</dbReference>
<name>A0AAV1MCC7_9NEOP</name>
<evidence type="ECO:0000313" key="3">
    <source>
        <dbReference type="EMBL" id="CAK1579710.1"/>
    </source>
</evidence>
<keyword evidence="1" id="KW-0175">Coiled coil</keyword>
<evidence type="ECO:0000259" key="2">
    <source>
        <dbReference type="Pfam" id="PF25298"/>
    </source>
</evidence>
<proteinExistence type="predicted"/>
<keyword evidence="5" id="KW-1185">Reference proteome</keyword>
<reference evidence="4 5" key="1">
    <citation type="submission" date="2023-11" db="EMBL/GenBank/DDBJ databases">
        <authorList>
            <person name="Hedman E."/>
            <person name="Englund M."/>
            <person name="Stromberg M."/>
            <person name="Nyberg Akerstrom W."/>
            <person name="Nylinder S."/>
            <person name="Jareborg N."/>
            <person name="Kallberg Y."/>
            <person name="Kronander E."/>
        </authorList>
    </citation>
    <scope>NUCLEOTIDE SEQUENCE [LARGE SCALE GENOMIC DNA]</scope>
</reference>
<feature type="domain" description="FP protein C-terminal" evidence="2">
    <location>
        <begin position="282"/>
        <end position="333"/>
    </location>
</feature>
<dbReference type="Proteomes" id="UP001314205">
    <property type="component" value="Unassembled WGS sequence"/>
</dbReference>
<organism evidence="4 5">
    <name type="scientific">Parnassius mnemosyne</name>
    <name type="common">clouded apollo</name>
    <dbReference type="NCBI Taxonomy" id="213953"/>
    <lineage>
        <taxon>Eukaryota</taxon>
        <taxon>Metazoa</taxon>
        <taxon>Ecdysozoa</taxon>
        <taxon>Arthropoda</taxon>
        <taxon>Hexapoda</taxon>
        <taxon>Insecta</taxon>
        <taxon>Pterygota</taxon>
        <taxon>Neoptera</taxon>
        <taxon>Endopterygota</taxon>
        <taxon>Lepidoptera</taxon>
        <taxon>Glossata</taxon>
        <taxon>Ditrysia</taxon>
        <taxon>Papilionoidea</taxon>
        <taxon>Papilionidae</taxon>
        <taxon>Parnassiinae</taxon>
        <taxon>Parnassini</taxon>
        <taxon>Parnassius</taxon>
        <taxon>Driopa</taxon>
    </lineage>
</organism>
<evidence type="ECO:0000256" key="1">
    <source>
        <dbReference type="SAM" id="Coils"/>
    </source>
</evidence>
<comment type="caution">
    <text evidence="4">The sequence shown here is derived from an EMBL/GenBank/DDBJ whole genome shotgun (WGS) entry which is preliminary data.</text>
</comment>
<sequence length="335" mass="38353">MTQCDQCNKNITKTRPGVECNRCEKLVHLSTACAGLTNKQVSALRATDSLEWTCQDCHNQSPKRRSIVVPEDDDDEPRAASSAGNFQIDIKNLLEDISKEMQKTIRREIKDIHQTLQFHTEKVDEAMENLEACQKTIIELKKKNIELTNKNSNLETRLAAIEQRMQDMEQHKLAMCVDIVNLTQKDNEDPMVIAQEIAGKLKQPTSDVIHAERLPGKKEHPGPIRVQLKSQITQDKWLETYKQITKKIPVPAAKGVITEQAKSDVETTSLGFKSIIIREALTAYNKHLLWNAKQELKSTFKYIWMKKGVLRVRKEGQNEKPIIIHSINDIKQLRE</sequence>
<evidence type="ECO:0000313" key="5">
    <source>
        <dbReference type="Proteomes" id="UP001314205"/>
    </source>
</evidence>
<feature type="coiled-coil region" evidence="1">
    <location>
        <begin position="109"/>
        <end position="171"/>
    </location>
</feature>
<gene>
    <name evidence="3" type="ORF">PARMNEM_LOCUS1616</name>
    <name evidence="4" type="ORF">PARMNEM_LOCUS22386</name>
</gene>